<proteinExistence type="predicted"/>
<keyword evidence="1" id="KW-0472">Membrane</keyword>
<sequence>MVALLMVIGSISLIVIAVHAAVVAVWTAKLRLRRTSAAIGAGAPLVAKTVVHQPLLRSRAGADATS</sequence>
<protein>
    <submittedName>
        <fullName evidence="2">Uncharacterized protein</fullName>
    </submittedName>
</protein>
<dbReference type="EMBL" id="PSZC01000020">
    <property type="protein sequence ID" value="PPJ35516.1"/>
    <property type="molecule type" value="Genomic_DNA"/>
</dbReference>
<name>A0A2S6AJX3_9NOCA</name>
<evidence type="ECO:0000256" key="1">
    <source>
        <dbReference type="SAM" id="Phobius"/>
    </source>
</evidence>
<reference evidence="2 3" key="1">
    <citation type="submission" date="2018-02" db="EMBL/GenBank/DDBJ databases">
        <title>8 Nocardia nova and 1 Nocardia cyriacigeorgica strain used for evolution to TMP-SMX.</title>
        <authorList>
            <person name="Mehta H."/>
            <person name="Weng J."/>
            <person name="Shamoo Y."/>
        </authorList>
    </citation>
    <scope>NUCLEOTIDE SEQUENCE [LARGE SCALE GENOMIC DNA]</scope>
    <source>
        <strain evidence="2 3">MDA3139</strain>
    </source>
</reference>
<evidence type="ECO:0000313" key="2">
    <source>
        <dbReference type="EMBL" id="PPJ35516.1"/>
    </source>
</evidence>
<feature type="transmembrane region" description="Helical" evidence="1">
    <location>
        <begin position="6"/>
        <end position="26"/>
    </location>
</feature>
<dbReference type="Proteomes" id="UP000239874">
    <property type="component" value="Unassembled WGS sequence"/>
</dbReference>
<evidence type="ECO:0000313" key="3">
    <source>
        <dbReference type="Proteomes" id="UP000239874"/>
    </source>
</evidence>
<accession>A0A2S6AJX3</accession>
<organism evidence="2 3">
    <name type="scientific">Nocardia nova</name>
    <dbReference type="NCBI Taxonomy" id="37330"/>
    <lineage>
        <taxon>Bacteria</taxon>
        <taxon>Bacillati</taxon>
        <taxon>Actinomycetota</taxon>
        <taxon>Actinomycetes</taxon>
        <taxon>Mycobacteriales</taxon>
        <taxon>Nocardiaceae</taxon>
        <taxon>Nocardia</taxon>
    </lineage>
</organism>
<keyword evidence="1" id="KW-1133">Transmembrane helix</keyword>
<dbReference type="AlphaFoldDB" id="A0A2S6AJX3"/>
<gene>
    <name evidence="2" type="ORF">C5E45_24740</name>
</gene>
<keyword evidence="1" id="KW-0812">Transmembrane</keyword>
<comment type="caution">
    <text evidence="2">The sequence shown here is derived from an EMBL/GenBank/DDBJ whole genome shotgun (WGS) entry which is preliminary data.</text>
</comment>